<accession>A0ACA9KAV9</accession>
<feature type="non-terminal residue" evidence="1">
    <location>
        <position position="87"/>
    </location>
</feature>
<comment type="caution">
    <text evidence="1">The sequence shown here is derived from an EMBL/GenBank/DDBJ whole genome shotgun (WGS) entry which is preliminary data.</text>
</comment>
<proteinExistence type="predicted"/>
<dbReference type="Proteomes" id="UP000789860">
    <property type="component" value="Unassembled WGS sequence"/>
</dbReference>
<dbReference type="EMBL" id="CAJVPM010001208">
    <property type="protein sequence ID" value="CAG8462096.1"/>
    <property type="molecule type" value="Genomic_DNA"/>
</dbReference>
<gene>
    <name evidence="1" type="ORF">SCALOS_LOCUS1661</name>
</gene>
<reference evidence="1" key="1">
    <citation type="submission" date="2021-06" db="EMBL/GenBank/DDBJ databases">
        <authorList>
            <person name="Kallberg Y."/>
            <person name="Tangrot J."/>
            <person name="Rosling A."/>
        </authorList>
    </citation>
    <scope>NUCLEOTIDE SEQUENCE</scope>
    <source>
        <strain evidence="1">AU212A</strain>
    </source>
</reference>
<organism evidence="1 2">
    <name type="scientific">Scutellospora calospora</name>
    <dbReference type="NCBI Taxonomy" id="85575"/>
    <lineage>
        <taxon>Eukaryota</taxon>
        <taxon>Fungi</taxon>
        <taxon>Fungi incertae sedis</taxon>
        <taxon>Mucoromycota</taxon>
        <taxon>Glomeromycotina</taxon>
        <taxon>Glomeromycetes</taxon>
        <taxon>Diversisporales</taxon>
        <taxon>Gigasporaceae</taxon>
        <taxon>Scutellospora</taxon>
    </lineage>
</organism>
<keyword evidence="2" id="KW-1185">Reference proteome</keyword>
<protein>
    <submittedName>
        <fullName evidence="1">11367_t:CDS:1</fullName>
    </submittedName>
</protein>
<sequence>MEDQLTTLTSTAQEEPLCKGILRAISSLTPISEEQHQKLEGQYLFPIQNININLSILQKINLETNKNIVIDIDDTEIVEEVTKSTRK</sequence>
<evidence type="ECO:0000313" key="2">
    <source>
        <dbReference type="Proteomes" id="UP000789860"/>
    </source>
</evidence>
<evidence type="ECO:0000313" key="1">
    <source>
        <dbReference type="EMBL" id="CAG8462096.1"/>
    </source>
</evidence>
<name>A0ACA9KAV9_9GLOM</name>